<dbReference type="EMBL" id="JBEPEK010000236">
    <property type="protein sequence ID" value="MER7183303.1"/>
    <property type="molecule type" value="Genomic_DNA"/>
</dbReference>
<evidence type="ECO:0000313" key="4">
    <source>
        <dbReference type="EMBL" id="MER7183303.1"/>
    </source>
</evidence>
<reference evidence="4 5" key="1">
    <citation type="submission" date="2024-06" db="EMBL/GenBank/DDBJ databases">
        <title>The Natural Products Discovery Center: Release of the First 8490 Sequenced Strains for Exploring Actinobacteria Biosynthetic Diversity.</title>
        <authorList>
            <person name="Kalkreuter E."/>
            <person name="Kautsar S.A."/>
            <person name="Yang D."/>
            <person name="Bader C.D."/>
            <person name="Teijaro C.N."/>
            <person name="Fluegel L."/>
            <person name="Davis C.M."/>
            <person name="Simpson J.R."/>
            <person name="Lauterbach L."/>
            <person name="Steele A.D."/>
            <person name="Gui C."/>
            <person name="Meng S."/>
            <person name="Li G."/>
            <person name="Viehrig K."/>
            <person name="Ye F."/>
            <person name="Su P."/>
            <person name="Kiefer A.F."/>
            <person name="Nichols A."/>
            <person name="Cepeda A.J."/>
            <person name="Yan W."/>
            <person name="Fan B."/>
            <person name="Jiang Y."/>
            <person name="Adhikari A."/>
            <person name="Zheng C.-J."/>
            <person name="Schuster L."/>
            <person name="Cowan T.M."/>
            <person name="Smanski M.J."/>
            <person name="Chevrette M.G."/>
            <person name="De Carvalho L.P.S."/>
            <person name="Shen B."/>
        </authorList>
    </citation>
    <scope>NUCLEOTIDE SEQUENCE [LARGE SCALE GENOMIC DNA]</scope>
    <source>
        <strain evidence="4 5">NPDC000234</strain>
    </source>
</reference>
<dbReference type="Gene3D" id="3.30.565.10">
    <property type="entry name" value="Histidine kinase-like ATPase, C-terminal domain"/>
    <property type="match status" value="1"/>
</dbReference>
<gene>
    <name evidence="4" type="ORF">ABT404_28175</name>
</gene>
<evidence type="ECO:0000256" key="1">
    <source>
        <dbReference type="ARBA" id="ARBA00022527"/>
    </source>
</evidence>
<keyword evidence="4" id="KW-0547">Nucleotide-binding</keyword>
<feature type="region of interest" description="Disordered" evidence="2">
    <location>
        <begin position="1"/>
        <end position="25"/>
    </location>
</feature>
<evidence type="ECO:0000259" key="3">
    <source>
        <dbReference type="Pfam" id="PF13581"/>
    </source>
</evidence>
<evidence type="ECO:0000313" key="5">
    <source>
        <dbReference type="Proteomes" id="UP001474181"/>
    </source>
</evidence>
<dbReference type="Proteomes" id="UP001474181">
    <property type="component" value="Unassembled WGS sequence"/>
</dbReference>
<dbReference type="InterPro" id="IPR003594">
    <property type="entry name" value="HATPase_dom"/>
</dbReference>
<accession>A0ABV1X2R0</accession>
<dbReference type="PANTHER" id="PTHR35526:SF3">
    <property type="entry name" value="ANTI-SIGMA-F FACTOR RSBW"/>
    <property type="match status" value="1"/>
</dbReference>
<name>A0ABV1X2R0_9ACTN</name>
<evidence type="ECO:0000256" key="2">
    <source>
        <dbReference type="SAM" id="MobiDB-lite"/>
    </source>
</evidence>
<dbReference type="PANTHER" id="PTHR35526">
    <property type="entry name" value="ANTI-SIGMA-F FACTOR RSBW-RELATED"/>
    <property type="match status" value="1"/>
</dbReference>
<proteinExistence type="predicted"/>
<dbReference type="GO" id="GO:0005524">
    <property type="term" value="F:ATP binding"/>
    <property type="evidence" value="ECO:0007669"/>
    <property type="project" value="UniProtKB-KW"/>
</dbReference>
<feature type="domain" description="Histidine kinase/HSP90-like ATPase" evidence="3">
    <location>
        <begin position="34"/>
        <end position="131"/>
    </location>
</feature>
<keyword evidence="1" id="KW-0418">Kinase</keyword>
<organism evidence="4 5">
    <name type="scientific">Streptomyces hyaluromycini</name>
    <dbReference type="NCBI Taxonomy" id="1377993"/>
    <lineage>
        <taxon>Bacteria</taxon>
        <taxon>Bacillati</taxon>
        <taxon>Actinomycetota</taxon>
        <taxon>Actinomycetes</taxon>
        <taxon>Kitasatosporales</taxon>
        <taxon>Streptomycetaceae</taxon>
        <taxon>Streptomyces</taxon>
    </lineage>
</organism>
<comment type="caution">
    <text evidence="4">The sequence shown here is derived from an EMBL/GenBank/DDBJ whole genome shotgun (WGS) entry which is preliminary data.</text>
</comment>
<dbReference type="CDD" id="cd16936">
    <property type="entry name" value="HATPase_RsbW-like"/>
    <property type="match status" value="1"/>
</dbReference>
<keyword evidence="1" id="KW-0723">Serine/threonine-protein kinase</keyword>
<sequence length="151" mass="15778">MTVTCTYSPDARPRQGPARGPSASVGTWTLAHGPEAAGAARKITKELLTRWSVAEDAADSVLVTVSELVTNAVEHARPPVNFGLSRDPGTQRVHIEVSDGGPAAMDGDWAAGCTPDEHGRGLDIVDRLTAAHGDRAEPGRAVHWADVTGVP</sequence>
<dbReference type="RefSeq" id="WP_350784495.1">
    <property type="nucleotide sequence ID" value="NZ_JBEPEK010000236.1"/>
</dbReference>
<keyword evidence="1" id="KW-0808">Transferase</keyword>
<dbReference type="InterPro" id="IPR050267">
    <property type="entry name" value="Anti-sigma-factor_SerPK"/>
</dbReference>
<keyword evidence="5" id="KW-1185">Reference proteome</keyword>
<dbReference type="InterPro" id="IPR036890">
    <property type="entry name" value="HATPase_C_sf"/>
</dbReference>
<dbReference type="Pfam" id="PF13581">
    <property type="entry name" value="HATPase_c_2"/>
    <property type="match status" value="1"/>
</dbReference>
<protein>
    <submittedName>
        <fullName evidence="4">ATP-binding protein</fullName>
    </submittedName>
</protein>
<keyword evidence="4" id="KW-0067">ATP-binding</keyword>
<dbReference type="SUPFAM" id="SSF55874">
    <property type="entry name" value="ATPase domain of HSP90 chaperone/DNA topoisomerase II/histidine kinase"/>
    <property type="match status" value="1"/>
</dbReference>